<keyword evidence="3" id="KW-1185">Reference proteome</keyword>
<dbReference type="InterPro" id="IPR050583">
    <property type="entry name" value="Mycobacterial_A85_antigen"/>
</dbReference>
<evidence type="ECO:0000313" key="3">
    <source>
        <dbReference type="Proteomes" id="UP000093514"/>
    </source>
</evidence>
<dbReference type="InterPro" id="IPR000801">
    <property type="entry name" value="Esterase-like"/>
</dbReference>
<dbReference type="Proteomes" id="UP000093514">
    <property type="component" value="Unassembled WGS sequence"/>
</dbReference>
<reference evidence="2 3" key="2">
    <citation type="submission" date="2016-08" db="EMBL/GenBank/DDBJ databases">
        <title>Orenia metallireducens sp. nov. strain Z6, a Novel Metal-reducing Firmicute from the Deep Subsurface.</title>
        <authorList>
            <person name="Maxim B.I."/>
            <person name="Kenneth K."/>
            <person name="Flynn T.M."/>
            <person name="Oloughlin E.J."/>
            <person name="Locke R.A."/>
            <person name="Weber J.R."/>
            <person name="Egan S.M."/>
            <person name="Mackie R.I."/>
            <person name="Cann I.K."/>
        </authorList>
    </citation>
    <scope>NUCLEOTIDE SEQUENCE [LARGE SCALE GENOMIC DNA]</scope>
    <source>
        <strain evidence="2 3">Z6</strain>
    </source>
</reference>
<feature type="signal peptide" evidence="1">
    <location>
        <begin position="1"/>
        <end position="19"/>
    </location>
</feature>
<accession>A0A1C0A541</accession>
<dbReference type="InterPro" id="IPR013783">
    <property type="entry name" value="Ig-like_fold"/>
</dbReference>
<dbReference type="SUPFAM" id="SSF81296">
    <property type="entry name" value="E set domains"/>
    <property type="match status" value="1"/>
</dbReference>
<dbReference type="Gene3D" id="2.60.40.10">
    <property type="entry name" value="Immunoglobulins"/>
    <property type="match status" value="1"/>
</dbReference>
<keyword evidence="1" id="KW-0732">Signal</keyword>
<feature type="chain" id="PRO_5039212292" description="Enterochelin esterase" evidence="1">
    <location>
        <begin position="20"/>
        <end position="568"/>
    </location>
</feature>
<dbReference type="PROSITE" id="PS51257">
    <property type="entry name" value="PROKAR_LIPOPROTEIN"/>
    <property type="match status" value="1"/>
</dbReference>
<name>A0A1C0A541_9FIRM</name>
<dbReference type="SUPFAM" id="SSF53474">
    <property type="entry name" value="alpha/beta-Hydrolases"/>
    <property type="match status" value="1"/>
</dbReference>
<dbReference type="RefSeq" id="WP_068719157.1">
    <property type="nucleotide sequence ID" value="NZ_LWDV01000010.1"/>
</dbReference>
<gene>
    <name evidence="2" type="ORF">U472_12865</name>
</gene>
<evidence type="ECO:0000256" key="1">
    <source>
        <dbReference type="SAM" id="SignalP"/>
    </source>
</evidence>
<dbReference type="EMBL" id="LWDV01000010">
    <property type="protein sequence ID" value="OCL25245.1"/>
    <property type="molecule type" value="Genomic_DNA"/>
</dbReference>
<dbReference type="AlphaFoldDB" id="A0A1C0A541"/>
<organism evidence="2 3">
    <name type="scientific">Orenia metallireducens</name>
    <dbReference type="NCBI Taxonomy" id="1413210"/>
    <lineage>
        <taxon>Bacteria</taxon>
        <taxon>Bacillati</taxon>
        <taxon>Bacillota</taxon>
        <taxon>Clostridia</taxon>
        <taxon>Halanaerobiales</taxon>
        <taxon>Halobacteroidaceae</taxon>
        <taxon>Orenia</taxon>
    </lineage>
</organism>
<proteinExistence type="predicted"/>
<dbReference type="Gene3D" id="3.40.50.1820">
    <property type="entry name" value="alpha/beta hydrolase"/>
    <property type="match status" value="1"/>
</dbReference>
<dbReference type="Pfam" id="PF00756">
    <property type="entry name" value="Esterase"/>
    <property type="match status" value="1"/>
</dbReference>
<dbReference type="InterPro" id="IPR014756">
    <property type="entry name" value="Ig_E-set"/>
</dbReference>
<evidence type="ECO:0008006" key="4">
    <source>
        <dbReference type="Google" id="ProtNLM"/>
    </source>
</evidence>
<evidence type="ECO:0000313" key="2">
    <source>
        <dbReference type="EMBL" id="OCL25245.1"/>
    </source>
</evidence>
<comment type="caution">
    <text evidence="2">The sequence shown here is derived from an EMBL/GenBank/DDBJ whole genome shotgun (WGS) entry which is preliminary data.</text>
</comment>
<dbReference type="InterPro" id="IPR029058">
    <property type="entry name" value="AB_hydrolase_fold"/>
</dbReference>
<reference evidence="3" key="1">
    <citation type="submission" date="2016-07" db="EMBL/GenBank/DDBJ databases">
        <authorList>
            <person name="Florea S."/>
            <person name="Webb J.S."/>
            <person name="Jaromczyk J."/>
            <person name="Schardl C.L."/>
        </authorList>
    </citation>
    <scope>NUCLEOTIDE SEQUENCE [LARGE SCALE GENOMIC DNA]</scope>
    <source>
        <strain evidence="3">Z6</strain>
    </source>
</reference>
<dbReference type="PANTHER" id="PTHR48098:SF3">
    <property type="entry name" value="IRON(III) ENTEROBACTIN ESTERASE"/>
    <property type="match status" value="1"/>
</dbReference>
<protein>
    <recommendedName>
        <fullName evidence="4">Enterochelin esterase</fullName>
    </recommendedName>
</protein>
<sequence length="568" mass="64986">MKRVIVFFLSLLLTFLLVACKSGDSNSKAVVSNSPSFSNLNLLQEFDEFESKIDKISSINKKEREIDKLVKKIGVGNFPLVQDNNVLFVYRADSKDNNIAFISDLSDWKKIRMEQLANSSLYYLQIKVPEDSRFDYKFVIDGEFKNDPLNNNVVVSSVFGLNSQVMMPKYDSQGYWRDDVELEKGTLNRDVVGDVEILIYLPVGYKENSAKKYPVLYFIGGDKYLEYGGITNTLDKMIAKDKIDQVIGVFINSKDLSSENNLSSLLIKRIITHLDREYPTIDDISKRILIGYDIFAELALRTILEDNGVVASYLGQSPLLSEESIRLLVDNPKKNIRFYLHWGEFANQQNLINNFKLVKELKEQGYHYKAESNLDGNDWGNWRENIAQGLEYILSDKQPVSGVDRLVIKEDFAGEYPNYFEIENDESVIIEQGDGNYQIAFKDTSFVKICDYKFANFNLELDLKILSDYPFALVFSGEENYTLMVDPQQGLFTIFGDSGKEVYKKEIDNLLPVKSIKLVAKENKLDIDLNGQDLGKINFSTQTSKYLSILGVKGTKVKFNNLFIEEEF</sequence>
<dbReference type="OrthoDB" id="9777383at2"/>
<dbReference type="PANTHER" id="PTHR48098">
    <property type="entry name" value="ENTEROCHELIN ESTERASE-RELATED"/>
    <property type="match status" value="1"/>
</dbReference>